<evidence type="ECO:0000259" key="5">
    <source>
        <dbReference type="PROSITE" id="PS50021"/>
    </source>
</evidence>
<evidence type="ECO:0008006" key="9">
    <source>
        <dbReference type="Google" id="ProtNLM"/>
    </source>
</evidence>
<evidence type="ECO:0000313" key="8">
    <source>
        <dbReference type="Proteomes" id="UP000467840"/>
    </source>
</evidence>
<dbReference type="Pfam" id="PF16796">
    <property type="entry name" value="Microtub_bd"/>
    <property type="match status" value="1"/>
</dbReference>
<dbReference type="PANTHER" id="PTHR47972">
    <property type="entry name" value="KINESIN-LIKE PROTEIN KLP-3"/>
    <property type="match status" value="1"/>
</dbReference>
<comment type="similarity">
    <text evidence="1">Belongs to the TRAFAC class myosin-kinesin ATPase superfamily. Kinesin family. KIN-14 subfamily.</text>
</comment>
<dbReference type="GO" id="GO:0015630">
    <property type="term" value="C:microtubule cytoskeleton"/>
    <property type="evidence" value="ECO:0007669"/>
    <property type="project" value="TreeGrafter"/>
</dbReference>
<dbReference type="SMART" id="SM00129">
    <property type="entry name" value="KISc"/>
    <property type="match status" value="1"/>
</dbReference>
<dbReference type="Gene3D" id="3.40.850.10">
    <property type="entry name" value="Kinesin motor domain"/>
    <property type="match status" value="2"/>
</dbReference>
<keyword evidence="8" id="KW-1185">Reference proteome</keyword>
<feature type="binding site" evidence="3">
    <location>
        <begin position="346"/>
        <end position="353"/>
    </location>
    <ligand>
        <name>ATP</name>
        <dbReference type="ChEBI" id="CHEBI:30616"/>
    </ligand>
</feature>
<keyword evidence="2 3" id="KW-0505">Motor protein</keyword>
<feature type="region of interest" description="Disordered" evidence="4">
    <location>
        <begin position="428"/>
        <end position="450"/>
    </location>
</feature>
<evidence type="ECO:0000256" key="4">
    <source>
        <dbReference type="SAM" id="MobiDB-lite"/>
    </source>
</evidence>
<dbReference type="InterPro" id="IPR031852">
    <property type="entry name" value="Vik1/Cik1_MT-bd"/>
</dbReference>
<dbReference type="EMBL" id="JAAGAX010000008">
    <property type="protein sequence ID" value="KAF2308045.1"/>
    <property type="molecule type" value="Genomic_DNA"/>
</dbReference>
<keyword evidence="3" id="KW-0547">Nucleotide-binding</keyword>
<feature type="compositionally biased region" description="Polar residues" evidence="4">
    <location>
        <begin position="501"/>
        <end position="512"/>
    </location>
</feature>
<dbReference type="GO" id="GO:0007018">
    <property type="term" value="P:microtubule-based movement"/>
    <property type="evidence" value="ECO:0007669"/>
    <property type="project" value="InterPro"/>
</dbReference>
<proteinExistence type="inferred from homology"/>
<evidence type="ECO:0000256" key="3">
    <source>
        <dbReference type="PROSITE-ProRule" id="PRU00283"/>
    </source>
</evidence>
<gene>
    <name evidence="7" type="ORF">GH714_034725</name>
</gene>
<dbReference type="InterPro" id="IPR036961">
    <property type="entry name" value="Kinesin_motor_dom_sf"/>
</dbReference>
<dbReference type="Pfam" id="PF00307">
    <property type="entry name" value="CH"/>
    <property type="match status" value="1"/>
</dbReference>
<feature type="domain" description="Kinesin motor" evidence="6">
    <location>
        <begin position="264"/>
        <end position="409"/>
    </location>
</feature>
<comment type="caution">
    <text evidence="7">The sequence shown here is derived from an EMBL/GenBank/DDBJ whole genome shotgun (WGS) entry which is preliminary data.</text>
</comment>
<dbReference type="PANTHER" id="PTHR47972:SF4">
    <property type="entry name" value="KINESIN-LIKE PROTEIN KIN-14L"/>
    <property type="match status" value="1"/>
</dbReference>
<dbReference type="Gene3D" id="1.10.418.10">
    <property type="entry name" value="Calponin-like domain"/>
    <property type="match status" value="1"/>
</dbReference>
<feature type="region of interest" description="Disordered" evidence="4">
    <location>
        <begin position="473"/>
        <end position="549"/>
    </location>
</feature>
<evidence type="ECO:0000256" key="2">
    <source>
        <dbReference type="ARBA" id="ARBA00023175"/>
    </source>
</evidence>
<organism evidence="7 8">
    <name type="scientific">Hevea brasiliensis</name>
    <name type="common">Para rubber tree</name>
    <name type="synonym">Siphonia brasiliensis</name>
    <dbReference type="NCBI Taxonomy" id="3981"/>
    <lineage>
        <taxon>Eukaryota</taxon>
        <taxon>Viridiplantae</taxon>
        <taxon>Streptophyta</taxon>
        <taxon>Embryophyta</taxon>
        <taxon>Tracheophyta</taxon>
        <taxon>Spermatophyta</taxon>
        <taxon>Magnoliopsida</taxon>
        <taxon>eudicotyledons</taxon>
        <taxon>Gunneridae</taxon>
        <taxon>Pentapetalae</taxon>
        <taxon>rosids</taxon>
        <taxon>fabids</taxon>
        <taxon>Malpighiales</taxon>
        <taxon>Euphorbiaceae</taxon>
        <taxon>Crotonoideae</taxon>
        <taxon>Micrandreae</taxon>
        <taxon>Hevea</taxon>
    </lineage>
</organism>
<dbReference type="SUPFAM" id="SSF47576">
    <property type="entry name" value="Calponin-homology domain, CH-domain"/>
    <property type="match status" value="1"/>
</dbReference>
<dbReference type="InterPro" id="IPR027417">
    <property type="entry name" value="P-loop_NTPase"/>
</dbReference>
<dbReference type="InterPro" id="IPR001752">
    <property type="entry name" value="Kinesin_motor_dom"/>
</dbReference>
<dbReference type="InterPro" id="IPR027640">
    <property type="entry name" value="Kinesin-like_fam"/>
</dbReference>
<dbReference type="PROSITE" id="PS50067">
    <property type="entry name" value="KINESIN_MOTOR_2"/>
    <property type="match status" value="1"/>
</dbReference>
<dbReference type="GO" id="GO:0005524">
    <property type="term" value="F:ATP binding"/>
    <property type="evidence" value="ECO:0007669"/>
    <property type="project" value="UniProtKB-UniRule"/>
</dbReference>
<accession>A0A6A6M602</accession>
<dbReference type="GO" id="GO:0003777">
    <property type="term" value="F:microtubule motor activity"/>
    <property type="evidence" value="ECO:0007669"/>
    <property type="project" value="InterPro"/>
</dbReference>
<dbReference type="AlphaFoldDB" id="A0A6A6M602"/>
<dbReference type="Proteomes" id="UP000467840">
    <property type="component" value="Chromosome 9"/>
</dbReference>
<name>A0A6A6M602_HEVBR</name>
<reference evidence="7 8" key="1">
    <citation type="journal article" date="2020" name="Mol. Plant">
        <title>The Chromosome-Based Rubber Tree Genome Provides New Insights into Spurge Genome Evolution and Rubber Biosynthesis.</title>
        <authorList>
            <person name="Liu J."/>
            <person name="Shi C."/>
            <person name="Shi C.C."/>
            <person name="Li W."/>
            <person name="Zhang Q.J."/>
            <person name="Zhang Y."/>
            <person name="Li K."/>
            <person name="Lu H.F."/>
            <person name="Shi C."/>
            <person name="Zhu S.T."/>
            <person name="Xiao Z.Y."/>
            <person name="Nan H."/>
            <person name="Yue Y."/>
            <person name="Zhu X.G."/>
            <person name="Wu Y."/>
            <person name="Hong X.N."/>
            <person name="Fan G.Y."/>
            <person name="Tong Y."/>
            <person name="Zhang D."/>
            <person name="Mao C.L."/>
            <person name="Liu Y.L."/>
            <person name="Hao S.J."/>
            <person name="Liu W.Q."/>
            <person name="Lv M.Q."/>
            <person name="Zhang H.B."/>
            <person name="Liu Y."/>
            <person name="Hu-Tang G.R."/>
            <person name="Wang J.P."/>
            <person name="Wang J.H."/>
            <person name="Sun Y.H."/>
            <person name="Ni S.B."/>
            <person name="Chen W.B."/>
            <person name="Zhang X.C."/>
            <person name="Jiao Y.N."/>
            <person name="Eichler E.E."/>
            <person name="Li G.H."/>
            <person name="Liu X."/>
            <person name="Gao L.Z."/>
        </authorList>
    </citation>
    <scope>NUCLEOTIDE SEQUENCE [LARGE SCALE GENOMIC DNA]</scope>
    <source>
        <strain evidence="8">cv. GT1</strain>
        <tissue evidence="7">Leaf</tissue>
    </source>
</reference>
<dbReference type="InterPro" id="IPR036872">
    <property type="entry name" value="CH_dom_sf"/>
</dbReference>
<dbReference type="InterPro" id="IPR001715">
    <property type="entry name" value="CH_dom"/>
</dbReference>
<dbReference type="GO" id="GO:0008017">
    <property type="term" value="F:microtubule binding"/>
    <property type="evidence" value="ECO:0007669"/>
    <property type="project" value="InterPro"/>
</dbReference>
<dbReference type="PROSITE" id="PS50021">
    <property type="entry name" value="CH"/>
    <property type="match status" value="1"/>
</dbReference>
<evidence type="ECO:0000259" key="6">
    <source>
        <dbReference type="PROSITE" id="PS50067"/>
    </source>
</evidence>
<evidence type="ECO:0000313" key="7">
    <source>
        <dbReference type="EMBL" id="KAF2308045.1"/>
    </source>
</evidence>
<feature type="domain" description="Calponin-homology (CH)" evidence="5">
    <location>
        <begin position="1"/>
        <end position="120"/>
    </location>
</feature>
<keyword evidence="3" id="KW-0067">ATP-binding</keyword>
<sequence length="590" mass="66050">MENCATAGLHDTLTSRKAEEAGHPSEKVFISRLRNGLILCNAINKVHPGAVPKVAENHTPLQSQPLPAYQYFENVRNFLVAVEELKLPAFETSDLERDTLEAGSAAKVVDCILALKLYHECKQINCGNGFYKSIRSPMVMHPANVNNSQSLSSDSCRRLDMPATSEKQPPAMLKFRNFLDMEKVLSNIMVRCFEDKLQNNLPEDLKSLLTKTKTEFEDLKSKFQTDLRELRYQLQEMSAAALEYHRVLKENRNLYNMVQDLKGNIRVYCRIRPAIAGKKSNVMDFVGKDGSLVILDPLKPRKDGRKMFQFNQVFGPTATQDEVHNDTQPLIRSVMDGYNVCIFAYGQTGSGKTYTMSGPSGGSIKDMGINYMALNDLFQISKERKELEIWSCSGDSGLSLPDARMYTVKSTADVFNLMKLGEVNRVVSSSAVNHRSSRSHRKPETDENGITVIGGHAKTLMFAHVENLRKALASKQPRSLPEKPKAVSEQTPPRMRRLSIENGSNMKSQTVNPGDRKGSKTPSLPNLSRRLSLEVQDTSQDPEAMSKMNGHSSFACSTMQVYNLPTTRSPSSSHRKRSVKIHCRTQIPLV</sequence>
<evidence type="ECO:0000256" key="1">
    <source>
        <dbReference type="ARBA" id="ARBA00010899"/>
    </source>
</evidence>
<dbReference type="PRINTS" id="PR00380">
    <property type="entry name" value="KINESINHEAVY"/>
</dbReference>
<dbReference type="SUPFAM" id="SSF52540">
    <property type="entry name" value="P-loop containing nucleoside triphosphate hydrolases"/>
    <property type="match status" value="1"/>
</dbReference>
<protein>
    <recommendedName>
        <fullName evidence="9">Kinesin motor domain-containing protein</fullName>
    </recommendedName>
</protein>